<evidence type="ECO:0000313" key="3">
    <source>
        <dbReference type="Proteomes" id="UP000011663"/>
    </source>
</evidence>
<proteinExistence type="inferred from homology"/>
<dbReference type="InterPro" id="IPR000600">
    <property type="entry name" value="ROK"/>
</dbReference>
<dbReference type="Proteomes" id="UP000011663">
    <property type="component" value="Unassembled WGS sequence"/>
</dbReference>
<dbReference type="PROSITE" id="PS01125">
    <property type="entry name" value="ROK"/>
    <property type="match status" value="1"/>
</dbReference>
<dbReference type="Gene3D" id="3.30.420.40">
    <property type="match status" value="2"/>
</dbReference>
<dbReference type="PANTHER" id="PTHR18964">
    <property type="entry name" value="ROK (REPRESSOR, ORF, KINASE) FAMILY"/>
    <property type="match status" value="1"/>
</dbReference>
<protein>
    <submittedName>
        <fullName evidence="2">ROK family protein</fullName>
    </submittedName>
</protein>
<evidence type="ECO:0000313" key="2">
    <source>
        <dbReference type="EMBL" id="EKV56506.1"/>
    </source>
</evidence>
<dbReference type="Pfam" id="PF00480">
    <property type="entry name" value="ROK"/>
    <property type="match status" value="1"/>
</dbReference>
<dbReference type="OrthoDB" id="9795247at2"/>
<gene>
    <name evidence="2" type="ORF">A966_10557</name>
</gene>
<dbReference type="InterPro" id="IPR043129">
    <property type="entry name" value="ATPase_NBD"/>
</dbReference>
<dbReference type="AlphaFoldDB" id="A0A2U4EUW1"/>
<dbReference type="STRING" id="1289135.A966_10557"/>
<dbReference type="InterPro" id="IPR049874">
    <property type="entry name" value="ROK_cs"/>
</dbReference>
<organism evidence="2 3">
    <name type="scientific">Brachyspira hampsonii 30446</name>
    <dbReference type="NCBI Taxonomy" id="1289135"/>
    <lineage>
        <taxon>Bacteria</taxon>
        <taxon>Pseudomonadati</taxon>
        <taxon>Spirochaetota</taxon>
        <taxon>Spirochaetia</taxon>
        <taxon>Brachyspirales</taxon>
        <taxon>Brachyspiraceae</taxon>
        <taxon>Brachyspira</taxon>
    </lineage>
</organism>
<sequence>MKEAVIAIDIGGTSMKGAVIEENGNILYKDNFDVNPSHTTEEHKNVITEFVEKLKSNMPNDYKAVGLGIDCPGVMNRETLHMGGAENIPGLKGLKFSDIGDKFNLPTRTANDASMAALGEAKYGSGKEKAYQSVMFITLGTGVGGGFVLNGQLFTGSLGGAGEIGHVFVVPDGDKCNCGSSGCIERYASATGFIAMAKQKIHKGVIPTTLTYEELDKGKAKALFDAAKKGDELAKETIDECSYYLGMSIAQALNMLDLDLVLIGGGLCKDFDMMIEHINKGVRNYGLRMMVNNVEIKPASLGNDAGVLGCAALFFRNN</sequence>
<evidence type="ECO:0000256" key="1">
    <source>
        <dbReference type="ARBA" id="ARBA00006479"/>
    </source>
</evidence>
<dbReference type="EMBL" id="ALNZ01000030">
    <property type="protein sequence ID" value="EKV56506.1"/>
    <property type="molecule type" value="Genomic_DNA"/>
</dbReference>
<dbReference type="GeneID" id="66488519"/>
<comment type="caution">
    <text evidence="2">The sequence shown here is derived from an EMBL/GenBank/DDBJ whole genome shotgun (WGS) entry which is preliminary data.</text>
</comment>
<dbReference type="PANTHER" id="PTHR18964:SF149">
    <property type="entry name" value="BIFUNCTIONAL UDP-N-ACETYLGLUCOSAMINE 2-EPIMERASE_N-ACETYLMANNOSAMINE KINASE"/>
    <property type="match status" value="1"/>
</dbReference>
<accession>A0A2U4EUW1</accession>
<reference evidence="2 3" key="1">
    <citation type="submission" date="2012-07" db="EMBL/GenBank/DDBJ databases">
        <title>Genome sequence of Brachyspira sp. 30446, isolated from a pig with mucohaemorrhagic colitis.</title>
        <authorList>
            <person name="Rubin J.E."/>
            <person name="Fernando C."/>
            <person name="Harding J.C.S."/>
            <person name="Hill J.E."/>
        </authorList>
    </citation>
    <scope>NUCLEOTIDE SEQUENCE [LARGE SCALE GENOMIC DNA]</scope>
    <source>
        <strain evidence="2 3">30446</strain>
    </source>
</reference>
<dbReference type="SUPFAM" id="SSF53067">
    <property type="entry name" value="Actin-like ATPase domain"/>
    <property type="match status" value="1"/>
</dbReference>
<comment type="similarity">
    <text evidence="1">Belongs to the ROK (NagC/XylR) family.</text>
</comment>
<dbReference type="RefSeq" id="WP_008725170.1">
    <property type="nucleotide sequence ID" value="NZ_JH994111.1"/>
</dbReference>
<name>A0A2U4EUW1_9SPIR</name>